<organism evidence="5 6">
    <name type="scientific">Halosegnis marinus</name>
    <dbReference type="NCBI Taxonomy" id="3034023"/>
    <lineage>
        <taxon>Archaea</taxon>
        <taxon>Methanobacteriati</taxon>
        <taxon>Methanobacteriota</taxon>
        <taxon>Stenosarchaea group</taxon>
        <taxon>Halobacteria</taxon>
        <taxon>Halobacteriales</taxon>
        <taxon>Natronomonadaceae</taxon>
        <taxon>Halosegnis</taxon>
    </lineage>
</organism>
<dbReference type="Pfam" id="PF05377">
    <property type="entry name" value="FlaC_arch"/>
    <property type="match status" value="1"/>
</dbReference>
<gene>
    <name evidence="5" type="ORF">ACFQJ4_09655</name>
</gene>
<dbReference type="PANTHER" id="PTHR40698:SF2">
    <property type="entry name" value="FLAGELLA-RELATED PROTEIN C-RELATED"/>
    <property type="match status" value="1"/>
</dbReference>
<feature type="domain" description="Archaeal flagella protein FlaD/E" evidence="4">
    <location>
        <begin position="172"/>
        <end position="262"/>
    </location>
</feature>
<dbReference type="GO" id="GO:0097589">
    <property type="term" value="C:archaeal-type flagellum"/>
    <property type="evidence" value="ECO:0007669"/>
    <property type="project" value="UniProtKB-SubCell"/>
</dbReference>
<keyword evidence="6" id="KW-1185">Reference proteome</keyword>
<evidence type="ECO:0000313" key="5">
    <source>
        <dbReference type="EMBL" id="MFC7235577.1"/>
    </source>
</evidence>
<feature type="compositionally biased region" description="Acidic residues" evidence="3">
    <location>
        <begin position="127"/>
        <end position="155"/>
    </location>
</feature>
<feature type="region of interest" description="Disordered" evidence="3">
    <location>
        <begin position="127"/>
        <end position="173"/>
    </location>
</feature>
<feature type="compositionally biased region" description="Acidic residues" evidence="3">
    <location>
        <begin position="7"/>
        <end position="28"/>
    </location>
</feature>
<dbReference type="Pfam" id="PF04659">
    <property type="entry name" value="Arch_fla_DE"/>
    <property type="match status" value="1"/>
</dbReference>
<dbReference type="InterPro" id="IPR006752">
    <property type="entry name" value="Arch_fla_DE"/>
</dbReference>
<protein>
    <submittedName>
        <fullName evidence="5">FlaD/FlaE family flagellar protein</fullName>
    </submittedName>
</protein>
<comment type="caution">
    <text evidence="5">The sequence shown here is derived from an EMBL/GenBank/DDBJ whole genome shotgun (WGS) entry which is preliminary data.</text>
</comment>
<feature type="region of interest" description="Disordered" evidence="3">
    <location>
        <begin position="92"/>
        <end position="113"/>
    </location>
</feature>
<evidence type="ECO:0000259" key="4">
    <source>
        <dbReference type="Pfam" id="PF04659"/>
    </source>
</evidence>
<keyword evidence="5" id="KW-0282">Flagellum</keyword>
<accession>A0ABD5ZPT0</accession>
<dbReference type="Proteomes" id="UP001596398">
    <property type="component" value="Unassembled WGS sequence"/>
</dbReference>
<keyword evidence="5" id="KW-0966">Cell projection</keyword>
<keyword evidence="5" id="KW-0969">Cilium</keyword>
<dbReference type="InterPro" id="IPR052494">
    <property type="entry name" value="Flagella_assembly_related"/>
</dbReference>
<sequence length="268" mass="29165">MFGRNTDDDDAQDGEADEATPEPPETEPAEQRGPDTTELGVRIDELEEDIDSTESTVRAIRSSQEEMTESMDEMHETVRRLTGVYDRLVAEDNPFVEGHGSGETTPDASVPADDEDVVSFDDLYDEAEPTDEGADDAAMDDDLFDDYAPGEEPEPEPTAADGGPAATEPPEREPMLTAVPEGYAGDVLVMEWLAALMERSGPAGALRAVDHYEQTGWISASVKERLVSVIGGPSLDVFVDPMQPREPTAHEHTTSHRYLTVLGELDDI</sequence>
<dbReference type="GeneID" id="79267273"/>
<reference evidence="5 6" key="1">
    <citation type="journal article" date="2019" name="Int. J. Syst. Evol. Microbiol.">
        <title>The Global Catalogue of Microorganisms (GCM) 10K type strain sequencing project: providing services to taxonomists for standard genome sequencing and annotation.</title>
        <authorList>
            <consortium name="The Broad Institute Genomics Platform"/>
            <consortium name="The Broad Institute Genome Sequencing Center for Infectious Disease"/>
            <person name="Wu L."/>
            <person name="Ma J."/>
        </authorList>
    </citation>
    <scope>NUCLEOTIDE SEQUENCE [LARGE SCALE GENOMIC DNA]</scope>
    <source>
        <strain evidence="5 6">DT85</strain>
    </source>
</reference>
<proteinExistence type="predicted"/>
<dbReference type="PANTHER" id="PTHR40698">
    <property type="entry name" value="FLAGELLA-RELATED PROTEIN E-RELATED-RELATED"/>
    <property type="match status" value="1"/>
</dbReference>
<dbReference type="RefSeq" id="WP_276233714.1">
    <property type="nucleotide sequence ID" value="NZ_CP119802.1"/>
</dbReference>
<comment type="subcellular location">
    <subcellularLocation>
        <location evidence="1">Archaeal flagellum</location>
    </subcellularLocation>
</comment>
<evidence type="ECO:0000313" key="6">
    <source>
        <dbReference type="Proteomes" id="UP001596398"/>
    </source>
</evidence>
<evidence type="ECO:0000256" key="3">
    <source>
        <dbReference type="SAM" id="MobiDB-lite"/>
    </source>
</evidence>
<name>A0ABD5ZPT0_9EURY</name>
<feature type="region of interest" description="Disordered" evidence="3">
    <location>
        <begin position="1"/>
        <end position="74"/>
    </location>
</feature>
<keyword evidence="2" id="KW-0974">Archaeal flagellum</keyword>
<dbReference type="InterPro" id="IPR009205">
    <property type="entry name" value="FlaC_arc"/>
</dbReference>
<dbReference type="EMBL" id="JBHTAP010000001">
    <property type="protein sequence ID" value="MFC7235577.1"/>
    <property type="molecule type" value="Genomic_DNA"/>
</dbReference>
<evidence type="ECO:0000256" key="1">
    <source>
        <dbReference type="ARBA" id="ARBA00004618"/>
    </source>
</evidence>
<dbReference type="AlphaFoldDB" id="A0ABD5ZPT0"/>
<feature type="compositionally biased region" description="Low complexity" evidence="3">
    <location>
        <begin position="157"/>
        <end position="168"/>
    </location>
</feature>
<evidence type="ECO:0000256" key="2">
    <source>
        <dbReference type="ARBA" id="ARBA00022440"/>
    </source>
</evidence>